<accession>A0AA88WK30</accession>
<evidence type="ECO:0000313" key="2">
    <source>
        <dbReference type="Proteomes" id="UP001188597"/>
    </source>
</evidence>
<gene>
    <name evidence="1" type="ORF">RJ639_039296</name>
</gene>
<reference evidence="1" key="1">
    <citation type="submission" date="2022-12" db="EMBL/GenBank/DDBJ databases">
        <title>Draft genome assemblies for two species of Escallonia (Escalloniales).</title>
        <authorList>
            <person name="Chanderbali A."/>
            <person name="Dervinis C."/>
            <person name="Anghel I."/>
            <person name="Soltis D."/>
            <person name="Soltis P."/>
            <person name="Zapata F."/>
        </authorList>
    </citation>
    <scope>NUCLEOTIDE SEQUENCE</scope>
    <source>
        <strain evidence="1">UCBG64.0493</strain>
        <tissue evidence="1">Leaf</tissue>
    </source>
</reference>
<protein>
    <submittedName>
        <fullName evidence="1">Uncharacterized protein</fullName>
    </submittedName>
</protein>
<keyword evidence="2" id="KW-1185">Reference proteome</keyword>
<name>A0AA88WK30_9ASTE</name>
<dbReference type="AlphaFoldDB" id="A0AA88WK30"/>
<dbReference type="Proteomes" id="UP001188597">
    <property type="component" value="Unassembled WGS sequence"/>
</dbReference>
<evidence type="ECO:0000313" key="1">
    <source>
        <dbReference type="EMBL" id="KAK3029216.1"/>
    </source>
</evidence>
<dbReference type="EMBL" id="JAVXUP010000389">
    <property type="protein sequence ID" value="KAK3029216.1"/>
    <property type="molecule type" value="Genomic_DNA"/>
</dbReference>
<sequence length="86" mass="9454">MASVRPFLSSTGDVAVVINRLVMLLRARLARGPLTRLTSLATASVNPLNLRLNRETITPQGYQAPKFAQGIGEVSSRFIQEDLKME</sequence>
<proteinExistence type="predicted"/>
<comment type="caution">
    <text evidence="1">The sequence shown here is derived from an EMBL/GenBank/DDBJ whole genome shotgun (WGS) entry which is preliminary data.</text>
</comment>
<organism evidence="1 2">
    <name type="scientific">Escallonia herrerae</name>
    <dbReference type="NCBI Taxonomy" id="1293975"/>
    <lineage>
        <taxon>Eukaryota</taxon>
        <taxon>Viridiplantae</taxon>
        <taxon>Streptophyta</taxon>
        <taxon>Embryophyta</taxon>
        <taxon>Tracheophyta</taxon>
        <taxon>Spermatophyta</taxon>
        <taxon>Magnoliopsida</taxon>
        <taxon>eudicotyledons</taxon>
        <taxon>Gunneridae</taxon>
        <taxon>Pentapetalae</taxon>
        <taxon>asterids</taxon>
        <taxon>campanulids</taxon>
        <taxon>Escalloniales</taxon>
        <taxon>Escalloniaceae</taxon>
        <taxon>Escallonia</taxon>
    </lineage>
</organism>